<dbReference type="Pfam" id="PF05368">
    <property type="entry name" value="NmrA"/>
    <property type="match status" value="1"/>
</dbReference>
<evidence type="ECO:0000259" key="1">
    <source>
        <dbReference type="Pfam" id="PF05368"/>
    </source>
</evidence>
<protein>
    <submittedName>
        <fullName evidence="2">NAD(P)H-binding protein</fullName>
    </submittedName>
</protein>
<evidence type="ECO:0000313" key="2">
    <source>
        <dbReference type="EMBL" id="WZN40565.1"/>
    </source>
</evidence>
<name>A0ABZ2YN16_9BACT</name>
<organism evidence="2 3">
    <name type="scientific">Chitinophaga pollutisoli</name>
    <dbReference type="NCBI Taxonomy" id="3133966"/>
    <lineage>
        <taxon>Bacteria</taxon>
        <taxon>Pseudomonadati</taxon>
        <taxon>Bacteroidota</taxon>
        <taxon>Chitinophagia</taxon>
        <taxon>Chitinophagales</taxon>
        <taxon>Chitinophagaceae</taxon>
        <taxon>Chitinophaga</taxon>
    </lineage>
</organism>
<dbReference type="SUPFAM" id="SSF51735">
    <property type="entry name" value="NAD(P)-binding Rossmann-fold domains"/>
    <property type="match status" value="1"/>
</dbReference>
<dbReference type="EMBL" id="CP149822">
    <property type="protein sequence ID" value="WZN40565.1"/>
    <property type="molecule type" value="Genomic_DNA"/>
</dbReference>
<sequence>MSDTILVLGATGFAGKEVVKALARKPGVQVKAATRFPEKYSAPSANVSAVRLVQEDAATFAPALTGVDLVFLSALPLDADAHTKLRPFIDEAKKAQVKKIVFLSAIGVEHVETAPLRQIELSLIASGIPYNIIRPNFFMENFSEGPFSPTIKQLGKILIPAGDGKYSVISTSDIAAVAVELLLNEAHAGKELTLTGPAAIDNHEAAAIITAASGRTVTYENIPESALIEGVIASGAPESAAHYLAMLVAAVRNGHCAVITTAVKDITGKDPVTFEAFARAHKTTFS</sequence>
<keyword evidence="3" id="KW-1185">Reference proteome</keyword>
<evidence type="ECO:0000313" key="3">
    <source>
        <dbReference type="Proteomes" id="UP001485459"/>
    </source>
</evidence>
<feature type="domain" description="NmrA-like" evidence="1">
    <location>
        <begin position="2"/>
        <end position="243"/>
    </location>
</feature>
<dbReference type="PANTHER" id="PTHR43162">
    <property type="match status" value="1"/>
</dbReference>
<dbReference type="RefSeq" id="WP_341835480.1">
    <property type="nucleotide sequence ID" value="NZ_CP149822.1"/>
</dbReference>
<accession>A0ABZ2YN16</accession>
<dbReference type="InterPro" id="IPR051604">
    <property type="entry name" value="Ergot_Alk_Oxidoreductase"/>
</dbReference>
<proteinExistence type="predicted"/>
<dbReference type="Gene3D" id="3.90.25.10">
    <property type="entry name" value="UDP-galactose 4-epimerase, domain 1"/>
    <property type="match status" value="1"/>
</dbReference>
<dbReference type="InterPro" id="IPR008030">
    <property type="entry name" value="NmrA-like"/>
</dbReference>
<dbReference type="PANTHER" id="PTHR43162:SF1">
    <property type="entry name" value="PRESTALK A DIFFERENTIATION PROTEIN A"/>
    <property type="match status" value="1"/>
</dbReference>
<gene>
    <name evidence="2" type="ORF">WJU16_21610</name>
</gene>
<dbReference type="Gene3D" id="3.40.50.720">
    <property type="entry name" value="NAD(P)-binding Rossmann-like Domain"/>
    <property type="match status" value="1"/>
</dbReference>
<dbReference type="Proteomes" id="UP001485459">
    <property type="component" value="Chromosome"/>
</dbReference>
<dbReference type="InterPro" id="IPR036291">
    <property type="entry name" value="NAD(P)-bd_dom_sf"/>
</dbReference>
<reference evidence="3" key="1">
    <citation type="submission" date="2024-03" db="EMBL/GenBank/DDBJ databases">
        <title>Chitinophaga horti sp. nov., isolated from garden soil.</title>
        <authorList>
            <person name="Lee D.S."/>
            <person name="Han D.M."/>
            <person name="Baek J.H."/>
            <person name="Choi D.G."/>
            <person name="Jeon J.H."/>
            <person name="Jeon C.O."/>
        </authorList>
    </citation>
    <scope>NUCLEOTIDE SEQUENCE [LARGE SCALE GENOMIC DNA]</scope>
    <source>
        <strain evidence="3">GPA1</strain>
    </source>
</reference>